<name>A0A183A6N0_9TREM</name>
<organism evidence="7">
    <name type="scientific">Echinostoma caproni</name>
    <dbReference type="NCBI Taxonomy" id="27848"/>
    <lineage>
        <taxon>Eukaryota</taxon>
        <taxon>Metazoa</taxon>
        <taxon>Spiralia</taxon>
        <taxon>Lophotrochozoa</taxon>
        <taxon>Platyhelminthes</taxon>
        <taxon>Trematoda</taxon>
        <taxon>Digenea</taxon>
        <taxon>Plagiorchiida</taxon>
        <taxon>Echinostomata</taxon>
        <taxon>Echinostomatoidea</taxon>
        <taxon>Echinostomatidae</taxon>
        <taxon>Echinostoma</taxon>
    </lineage>
</organism>
<dbReference type="Proteomes" id="UP000272942">
    <property type="component" value="Unassembled WGS sequence"/>
</dbReference>
<evidence type="ECO:0000256" key="3">
    <source>
        <dbReference type="ARBA" id="ARBA00022962"/>
    </source>
</evidence>
<keyword evidence="3" id="KW-0315">Glutamine amidotransferase</keyword>
<dbReference type="OrthoDB" id="10252281at2759"/>
<dbReference type="Gene3D" id="3.40.50.620">
    <property type="entry name" value="HUPs"/>
    <property type="match status" value="1"/>
</dbReference>
<evidence type="ECO:0000313" key="6">
    <source>
        <dbReference type="Proteomes" id="UP000272942"/>
    </source>
</evidence>
<sequence>MTTENAYCNFVFTTDCFYQARNSRTQNDTALHGIRQRLHSAELKLTTSSSATAGEDPIMTDAPAGQHPWTRTILCCALCTTAEKPPKTDAHNTVSTMAFEAELSDCLSVQPSVGELSQHWKAIKEAIQMSIETQTDSGTDLTLPRGVGEKLLLRQVARLLGLTHASYLPKRAMQFGSRIAKAEGSSRLGGPADRLTVDNISRSGAKN</sequence>
<dbReference type="InterPro" id="IPR051857">
    <property type="entry name" value="Asn_synthetase_domain"/>
</dbReference>
<evidence type="ECO:0000256" key="2">
    <source>
        <dbReference type="ARBA" id="ARBA00022888"/>
    </source>
</evidence>
<reference evidence="5 6" key="2">
    <citation type="submission" date="2018-11" db="EMBL/GenBank/DDBJ databases">
        <authorList>
            <consortium name="Pathogen Informatics"/>
        </authorList>
    </citation>
    <scope>NUCLEOTIDE SEQUENCE [LARGE SCALE GENOMIC DNA]</scope>
    <source>
        <strain evidence="5 6">Egypt</strain>
    </source>
</reference>
<feature type="compositionally biased region" description="Polar residues" evidence="4">
    <location>
        <begin position="198"/>
        <end position="207"/>
    </location>
</feature>
<gene>
    <name evidence="5" type="ORF">ECPE_LOCUS2615</name>
</gene>
<keyword evidence="6" id="KW-1185">Reference proteome</keyword>
<reference evidence="7" key="1">
    <citation type="submission" date="2016-06" db="UniProtKB">
        <authorList>
            <consortium name="WormBaseParasite"/>
        </authorList>
    </citation>
    <scope>IDENTIFICATION</scope>
</reference>
<keyword evidence="2" id="KW-0061">Asparagine biosynthesis</keyword>
<keyword evidence="1" id="KW-0028">Amino-acid biosynthesis</keyword>
<evidence type="ECO:0000313" key="5">
    <source>
        <dbReference type="EMBL" id="VDP66985.1"/>
    </source>
</evidence>
<protein>
    <submittedName>
        <fullName evidence="7">Asparagine synthetase domain-containing protein</fullName>
    </submittedName>
</protein>
<accession>A0A183A6N0</accession>
<proteinExistence type="predicted"/>
<dbReference type="InterPro" id="IPR014729">
    <property type="entry name" value="Rossmann-like_a/b/a_fold"/>
</dbReference>
<evidence type="ECO:0000313" key="7">
    <source>
        <dbReference type="WBParaSite" id="ECPE_0000261801-mRNA-1"/>
    </source>
</evidence>
<dbReference type="PANTHER" id="PTHR45937">
    <property type="entry name" value="ASPARAGINE SYNTHETASE DOMAIN-CONTAINING PROTEIN 1"/>
    <property type="match status" value="1"/>
</dbReference>
<evidence type="ECO:0000256" key="1">
    <source>
        <dbReference type="ARBA" id="ARBA00022605"/>
    </source>
</evidence>
<dbReference type="EMBL" id="UZAN01039734">
    <property type="protein sequence ID" value="VDP66985.1"/>
    <property type="molecule type" value="Genomic_DNA"/>
</dbReference>
<dbReference type="PANTHER" id="PTHR45937:SF1">
    <property type="entry name" value="ASPARAGINE SYNTHETASE DOMAIN-CONTAINING PROTEIN 1"/>
    <property type="match status" value="1"/>
</dbReference>
<evidence type="ECO:0000256" key="4">
    <source>
        <dbReference type="SAM" id="MobiDB-lite"/>
    </source>
</evidence>
<dbReference type="GO" id="GO:0006529">
    <property type="term" value="P:asparagine biosynthetic process"/>
    <property type="evidence" value="ECO:0007669"/>
    <property type="project" value="UniProtKB-KW"/>
</dbReference>
<feature type="region of interest" description="Disordered" evidence="4">
    <location>
        <begin position="183"/>
        <end position="207"/>
    </location>
</feature>
<dbReference type="WBParaSite" id="ECPE_0000261801-mRNA-1">
    <property type="protein sequence ID" value="ECPE_0000261801-mRNA-1"/>
    <property type="gene ID" value="ECPE_0000261801"/>
</dbReference>
<dbReference type="AlphaFoldDB" id="A0A183A6N0"/>